<name>A0ABV9GMX2_9BACL</name>
<feature type="domain" description="YdbS-like PH" evidence="2">
    <location>
        <begin position="403"/>
        <end position="479"/>
    </location>
</feature>
<keyword evidence="1" id="KW-0472">Membrane</keyword>
<feature type="domain" description="YdbS-like PH" evidence="2">
    <location>
        <begin position="71"/>
        <end position="148"/>
    </location>
</feature>
<accession>A0ABV9GMX2</accession>
<dbReference type="EMBL" id="JBHSFW010000009">
    <property type="protein sequence ID" value="MFC4619511.1"/>
    <property type="molecule type" value="Genomic_DNA"/>
</dbReference>
<feature type="transmembrane region" description="Helical" evidence="1">
    <location>
        <begin position="231"/>
        <end position="255"/>
    </location>
</feature>
<evidence type="ECO:0000313" key="3">
    <source>
        <dbReference type="EMBL" id="MFC4619511.1"/>
    </source>
</evidence>
<dbReference type="PANTHER" id="PTHR34473:SF2">
    <property type="entry name" value="UPF0699 TRANSMEMBRANE PROTEIN YDBT"/>
    <property type="match status" value="1"/>
</dbReference>
<dbReference type="PIRSF" id="PIRSF026631">
    <property type="entry name" value="UCP026631"/>
    <property type="match status" value="1"/>
</dbReference>
<organism evidence="3 4">
    <name type="scientific">Camelliibacillus cellulosilyticus</name>
    <dbReference type="NCBI Taxonomy" id="2174486"/>
    <lineage>
        <taxon>Bacteria</taxon>
        <taxon>Bacillati</taxon>
        <taxon>Bacillota</taxon>
        <taxon>Bacilli</taxon>
        <taxon>Bacillales</taxon>
        <taxon>Sporolactobacillaceae</taxon>
        <taxon>Camelliibacillus</taxon>
    </lineage>
</organism>
<feature type="transmembrane region" description="Helical" evidence="1">
    <location>
        <begin position="54"/>
        <end position="72"/>
    </location>
</feature>
<sequence length="499" mass="57184">MNSSAESQMKARRMHPLWIVFKLASSIKEFLFPLVMAVILNGHSQGLLIKLGKIAILLFLVYEVVAVFLDWWHFKYLIADHKLHIQKGRFVKEKRTIPLDRIQSVNKRRSVFHRALGLAALTFETGAKGDEASVHLNVITLKEAERLQGCLSPSRNVPYENLKDAPADKLQVSDSLTHFLITSKEILLAALTSLSIFAFFPLIFALYDKINRFFSVDRYAEEAFAFFSHAWGGYVIIGLVALIVSLLFGIILMYVRYGNFKVASDLERIFVSKGVWSHSETSVPKDKVQAIIFKKNLIRRWFRFAKVELVCAMDGKDEGEETNVLFPFIAEERAVQLIQAILPTFEIETSVKPLPRAAVFAKLLRPVLFWLLVTAMLLYFWPQYWYGSLGLLAVLSVCQWFNYLNCGYAWCDPFIRLQSGIFTTELFITRVKKVEELAVVETWLQRRFGLASLRLSTRAKPVHVATVSDIQKETAAQYYHRYAHRKMAQEVGVLQDEKA</sequence>
<gene>
    <name evidence="3" type="ORF">ACFO4N_12390</name>
</gene>
<dbReference type="RefSeq" id="WP_376846607.1">
    <property type="nucleotide sequence ID" value="NZ_JBHSFW010000009.1"/>
</dbReference>
<keyword evidence="1" id="KW-0812">Transmembrane</keyword>
<evidence type="ECO:0000256" key="1">
    <source>
        <dbReference type="SAM" id="Phobius"/>
    </source>
</evidence>
<dbReference type="Pfam" id="PF03703">
    <property type="entry name" value="bPH_2"/>
    <property type="match status" value="3"/>
</dbReference>
<feature type="transmembrane region" description="Helical" evidence="1">
    <location>
        <begin position="363"/>
        <end position="381"/>
    </location>
</feature>
<feature type="domain" description="YdbS-like PH" evidence="2">
    <location>
        <begin position="267"/>
        <end position="338"/>
    </location>
</feature>
<dbReference type="PANTHER" id="PTHR34473">
    <property type="entry name" value="UPF0699 TRANSMEMBRANE PROTEIN YDBS"/>
    <property type="match status" value="1"/>
</dbReference>
<dbReference type="InterPro" id="IPR005182">
    <property type="entry name" value="YdbS-like_PH"/>
</dbReference>
<keyword evidence="4" id="KW-1185">Reference proteome</keyword>
<dbReference type="Proteomes" id="UP001596022">
    <property type="component" value="Unassembled WGS sequence"/>
</dbReference>
<evidence type="ECO:0000313" key="4">
    <source>
        <dbReference type="Proteomes" id="UP001596022"/>
    </source>
</evidence>
<feature type="transmembrane region" description="Helical" evidence="1">
    <location>
        <begin position="186"/>
        <end position="207"/>
    </location>
</feature>
<keyword evidence="1" id="KW-1133">Transmembrane helix</keyword>
<dbReference type="InterPro" id="IPR014529">
    <property type="entry name" value="UCP026631"/>
</dbReference>
<protein>
    <submittedName>
        <fullName evidence="3">PH domain-containing protein</fullName>
    </submittedName>
</protein>
<evidence type="ECO:0000259" key="2">
    <source>
        <dbReference type="Pfam" id="PF03703"/>
    </source>
</evidence>
<comment type="caution">
    <text evidence="3">The sequence shown here is derived from an EMBL/GenBank/DDBJ whole genome shotgun (WGS) entry which is preliminary data.</text>
</comment>
<reference evidence="4" key="1">
    <citation type="journal article" date="2019" name="Int. J. Syst. Evol. Microbiol.">
        <title>The Global Catalogue of Microorganisms (GCM) 10K type strain sequencing project: providing services to taxonomists for standard genome sequencing and annotation.</title>
        <authorList>
            <consortium name="The Broad Institute Genomics Platform"/>
            <consortium name="The Broad Institute Genome Sequencing Center for Infectious Disease"/>
            <person name="Wu L."/>
            <person name="Ma J."/>
        </authorList>
    </citation>
    <scope>NUCLEOTIDE SEQUENCE [LARGE SCALE GENOMIC DNA]</scope>
    <source>
        <strain evidence="4">CGMCC 1.16306</strain>
    </source>
</reference>
<proteinExistence type="predicted"/>